<gene>
    <name evidence="4" type="ORF">SPICUR_07965</name>
</gene>
<dbReference type="SUPFAM" id="SSF53955">
    <property type="entry name" value="Lysozyme-like"/>
    <property type="match status" value="1"/>
</dbReference>
<dbReference type="Gene3D" id="1.10.530.10">
    <property type="match status" value="1"/>
</dbReference>
<dbReference type="PANTHER" id="PTHR30163">
    <property type="entry name" value="MEMBRANE-BOUND LYTIC MUREIN TRANSGLYCOSYLASE B"/>
    <property type="match status" value="1"/>
</dbReference>
<accession>U5T511</accession>
<dbReference type="PANTHER" id="PTHR30163:SF9">
    <property type="entry name" value="MEMBRANE-BOUND LYTIC MUREIN TRANSGLYCOSYLASE B"/>
    <property type="match status" value="1"/>
</dbReference>
<proteinExistence type="predicted"/>
<evidence type="ECO:0000256" key="2">
    <source>
        <dbReference type="SAM" id="SignalP"/>
    </source>
</evidence>
<evidence type="ECO:0000256" key="1">
    <source>
        <dbReference type="PIRSR" id="PIRSR611757-1"/>
    </source>
</evidence>
<evidence type="ECO:0000313" key="5">
    <source>
        <dbReference type="Proteomes" id="UP000017640"/>
    </source>
</evidence>
<dbReference type="PATRIC" id="fig|1335757.3.peg.1557"/>
<dbReference type="InterPro" id="IPR031304">
    <property type="entry name" value="SLT_2"/>
</dbReference>
<dbReference type="EMBL" id="CP005990">
    <property type="protein sequence ID" value="AGY92550.1"/>
    <property type="molecule type" value="Genomic_DNA"/>
</dbReference>
<dbReference type="Gene3D" id="1.10.8.350">
    <property type="entry name" value="Bacterial muramidase"/>
    <property type="match status" value="1"/>
</dbReference>
<dbReference type="CDD" id="cd13399">
    <property type="entry name" value="Slt35-like"/>
    <property type="match status" value="1"/>
</dbReference>
<sequence length="333" mass="36785">MVIVKTLHHCLRIVTATLLAVLIAAPGVADTTETTTIRAFSEQVGARHDLDAAAVERLIRDEATHRPEIIEAISRPAEALPWHRYRDIFLTEARITAGVEFQRRHRRWLEAAEQQYGVPAEIVVAIIGVETFYGRYAGDYRVIDALRTLGFGYPPRGEFFRDELEAFLLLAHEEDIDPTTVLGSYAGAMGVPQFISSSYRAYAIDFNQNGRRDLFSEPADAIGSVGHYLSRHGWQAGAPIAVPARLDGDQWRSRLRAPLEPVDTIATLASAGVSAERPLAAALDARLLELQTGAGAEHWITLRNFYAITRYNHSALYAMAVHQLADAIRGAST</sequence>
<protein>
    <recommendedName>
        <fullName evidence="3">Transglycosylase SLT domain-containing protein</fullName>
    </recommendedName>
</protein>
<evidence type="ECO:0000259" key="3">
    <source>
        <dbReference type="Pfam" id="PF13406"/>
    </source>
</evidence>
<dbReference type="HOGENOM" id="CLU_035402_1_1_6"/>
<keyword evidence="5" id="KW-1185">Reference proteome</keyword>
<feature type="active site" evidence="1">
    <location>
        <position position="130"/>
    </location>
</feature>
<organism evidence="4 5">
    <name type="scientific">Spiribacter curvatus</name>
    <dbReference type="NCBI Taxonomy" id="1335757"/>
    <lineage>
        <taxon>Bacteria</taxon>
        <taxon>Pseudomonadati</taxon>
        <taxon>Pseudomonadota</taxon>
        <taxon>Gammaproteobacteria</taxon>
        <taxon>Chromatiales</taxon>
        <taxon>Ectothiorhodospiraceae</taxon>
        <taxon>Spiribacter</taxon>
    </lineage>
</organism>
<dbReference type="InterPro" id="IPR023346">
    <property type="entry name" value="Lysozyme-like_dom_sf"/>
</dbReference>
<evidence type="ECO:0000313" key="4">
    <source>
        <dbReference type="EMBL" id="AGY92550.1"/>
    </source>
</evidence>
<dbReference type="STRING" id="1335757.SPICUR_07965"/>
<reference evidence="4 5" key="1">
    <citation type="journal article" date="2013" name="BMC Genomics">
        <title>Genomes of "Spiribacter", a streamlined, successful halophilic bacterium.</title>
        <authorList>
            <person name="Lopez-Perez M."/>
            <person name="Ghai R."/>
            <person name="Leon M.J."/>
            <person name="Rodriguez-Olmos A."/>
            <person name="Copa-Patino J.L."/>
            <person name="Soliveri J."/>
            <person name="Sanchez-Porro C."/>
            <person name="Ventosa A."/>
            <person name="Rodriguez-Valera F."/>
        </authorList>
    </citation>
    <scope>NUCLEOTIDE SEQUENCE [LARGE SCALE GENOMIC DNA]</scope>
    <source>
        <strain evidence="4 5">UAH-SP71</strain>
    </source>
</reference>
<dbReference type="Proteomes" id="UP000017640">
    <property type="component" value="Chromosome"/>
</dbReference>
<feature type="chain" id="PRO_5004664595" description="Transglycosylase SLT domain-containing protein" evidence="2">
    <location>
        <begin position="30"/>
        <end position="333"/>
    </location>
</feature>
<feature type="domain" description="Transglycosylase SLT" evidence="3">
    <location>
        <begin position="36"/>
        <end position="326"/>
    </location>
</feature>
<dbReference type="AlphaFoldDB" id="U5T511"/>
<name>U5T511_9GAMM</name>
<dbReference type="NCBIfam" id="TIGR02282">
    <property type="entry name" value="MltB"/>
    <property type="match status" value="1"/>
</dbReference>
<feature type="signal peptide" evidence="2">
    <location>
        <begin position="1"/>
        <end position="29"/>
    </location>
</feature>
<dbReference type="InterPro" id="IPR011757">
    <property type="entry name" value="Lytic_transglycosylase_MltB"/>
</dbReference>
<dbReference type="FunFam" id="1.10.8.350:FF:000001">
    <property type="entry name" value="Lytic murein transglycosylase B"/>
    <property type="match status" value="1"/>
</dbReference>
<dbReference type="Pfam" id="PF13406">
    <property type="entry name" value="SLT_2"/>
    <property type="match status" value="1"/>
</dbReference>
<dbReference type="OrthoDB" id="9772911at2"/>
<keyword evidence="2" id="KW-0732">Signal</keyword>
<dbReference type="GO" id="GO:0009253">
    <property type="term" value="P:peptidoglycan catabolic process"/>
    <property type="evidence" value="ECO:0007669"/>
    <property type="project" value="TreeGrafter"/>
</dbReference>
<dbReference type="GO" id="GO:0008933">
    <property type="term" value="F:peptidoglycan lytic transglycosylase activity"/>
    <property type="evidence" value="ECO:0007669"/>
    <property type="project" value="TreeGrafter"/>
</dbReference>
<dbReference type="eggNOG" id="COG2951">
    <property type="taxonomic scope" value="Bacteria"/>
</dbReference>
<dbReference type="KEGG" id="spiu:SPICUR_07965"/>
<dbReference type="InterPro" id="IPR043426">
    <property type="entry name" value="MltB-like"/>
</dbReference>